<reference evidence="13" key="1">
    <citation type="journal article" date="2014" name="Int. J. Syst. Evol. Microbiol.">
        <title>Complete genome sequence of Corynebacterium casei LMG S-19264T (=DSM 44701T), isolated from a smear-ripened cheese.</title>
        <authorList>
            <consortium name="US DOE Joint Genome Institute (JGI-PGF)"/>
            <person name="Walter F."/>
            <person name="Albersmeier A."/>
            <person name="Kalinowski J."/>
            <person name="Ruckert C."/>
        </authorList>
    </citation>
    <scope>NUCLEOTIDE SEQUENCE</scope>
    <source>
        <strain evidence="13">KCTC 12870</strain>
    </source>
</reference>
<protein>
    <recommendedName>
        <fullName evidence="11">Tryptophan synthase beta chain</fullName>
        <ecNumber evidence="11">4.2.1.20</ecNumber>
    </recommendedName>
</protein>
<evidence type="ECO:0000256" key="6">
    <source>
        <dbReference type="ARBA" id="ARBA00022822"/>
    </source>
</evidence>
<dbReference type="Proteomes" id="UP000642829">
    <property type="component" value="Unassembled WGS sequence"/>
</dbReference>
<dbReference type="NCBIfam" id="TIGR00263">
    <property type="entry name" value="trpB"/>
    <property type="match status" value="1"/>
</dbReference>
<evidence type="ECO:0000256" key="8">
    <source>
        <dbReference type="ARBA" id="ARBA00023141"/>
    </source>
</evidence>
<evidence type="ECO:0000256" key="2">
    <source>
        <dbReference type="ARBA" id="ARBA00004733"/>
    </source>
</evidence>
<feature type="domain" description="Tryptophan synthase beta chain-like PALP" evidence="12">
    <location>
        <begin position="88"/>
        <end position="414"/>
    </location>
</feature>
<evidence type="ECO:0000256" key="3">
    <source>
        <dbReference type="ARBA" id="ARBA00009982"/>
    </source>
</evidence>
<evidence type="ECO:0000256" key="5">
    <source>
        <dbReference type="ARBA" id="ARBA00022605"/>
    </source>
</evidence>
<dbReference type="EC" id="4.2.1.20" evidence="11"/>
<dbReference type="GO" id="GO:0004834">
    <property type="term" value="F:tryptophan synthase activity"/>
    <property type="evidence" value="ECO:0007669"/>
    <property type="project" value="UniProtKB-UniRule"/>
</dbReference>
<evidence type="ECO:0000256" key="7">
    <source>
        <dbReference type="ARBA" id="ARBA00022898"/>
    </source>
</evidence>
<accession>A0A8J3DCI7</accession>
<dbReference type="InterPro" id="IPR023026">
    <property type="entry name" value="Trp_synth_beta/beta-like"/>
</dbReference>
<dbReference type="AlphaFoldDB" id="A0A8J3DCI7"/>
<dbReference type="SUPFAM" id="SSF53686">
    <property type="entry name" value="Tryptophan synthase beta subunit-like PLP-dependent enzymes"/>
    <property type="match status" value="1"/>
</dbReference>
<name>A0A8J3DCI7_9BACT</name>
<reference evidence="13" key="2">
    <citation type="submission" date="2020-09" db="EMBL/GenBank/DDBJ databases">
        <authorList>
            <person name="Sun Q."/>
            <person name="Kim S."/>
        </authorList>
    </citation>
    <scope>NUCLEOTIDE SEQUENCE</scope>
    <source>
        <strain evidence="13">KCTC 12870</strain>
    </source>
</reference>
<keyword evidence="14" id="KW-1185">Reference proteome</keyword>
<evidence type="ECO:0000256" key="9">
    <source>
        <dbReference type="ARBA" id="ARBA00023239"/>
    </source>
</evidence>
<dbReference type="InterPro" id="IPR001926">
    <property type="entry name" value="TrpB-like_PALP"/>
</dbReference>
<organism evidence="13 14">
    <name type="scientific">Cerasicoccus arenae</name>
    <dbReference type="NCBI Taxonomy" id="424488"/>
    <lineage>
        <taxon>Bacteria</taxon>
        <taxon>Pseudomonadati</taxon>
        <taxon>Verrucomicrobiota</taxon>
        <taxon>Opitutia</taxon>
        <taxon>Puniceicoccales</taxon>
        <taxon>Cerasicoccaceae</taxon>
        <taxon>Cerasicoccus</taxon>
    </lineage>
</organism>
<evidence type="ECO:0000313" key="13">
    <source>
        <dbReference type="EMBL" id="GHB89640.1"/>
    </source>
</evidence>
<comment type="pathway">
    <text evidence="2 11">Amino-acid biosynthesis; L-tryptophan biosynthesis; L-tryptophan from chorismate: step 5/5.</text>
</comment>
<evidence type="ECO:0000259" key="12">
    <source>
        <dbReference type="Pfam" id="PF00291"/>
    </source>
</evidence>
<dbReference type="PIRSF" id="PIRSF001413">
    <property type="entry name" value="Trp_syn_beta"/>
    <property type="match status" value="1"/>
</dbReference>
<dbReference type="Pfam" id="PF00291">
    <property type="entry name" value="PALP"/>
    <property type="match status" value="1"/>
</dbReference>
<evidence type="ECO:0000256" key="1">
    <source>
        <dbReference type="ARBA" id="ARBA00001933"/>
    </source>
</evidence>
<keyword evidence="9 11" id="KW-0456">Lyase</keyword>
<keyword evidence="7 11" id="KW-0663">Pyridoxal phosphate</keyword>
<keyword evidence="6 11" id="KW-0822">Tryptophan biosynthesis</keyword>
<dbReference type="EMBL" id="BMXG01000001">
    <property type="protein sequence ID" value="GHB89640.1"/>
    <property type="molecule type" value="Genomic_DNA"/>
</dbReference>
<comment type="subunit">
    <text evidence="4 11">Tetramer of two alpha and two beta chains.</text>
</comment>
<dbReference type="GO" id="GO:0005737">
    <property type="term" value="C:cytoplasm"/>
    <property type="evidence" value="ECO:0007669"/>
    <property type="project" value="TreeGrafter"/>
</dbReference>
<dbReference type="FunFam" id="3.40.50.1100:FF:000001">
    <property type="entry name" value="Tryptophan synthase beta chain"/>
    <property type="match status" value="1"/>
</dbReference>
<dbReference type="InterPro" id="IPR036052">
    <property type="entry name" value="TrpB-like_PALP_sf"/>
</dbReference>
<evidence type="ECO:0000313" key="14">
    <source>
        <dbReference type="Proteomes" id="UP000642829"/>
    </source>
</evidence>
<comment type="catalytic activity">
    <reaction evidence="10 11">
        <text>(1S,2R)-1-C-(indol-3-yl)glycerol 3-phosphate + L-serine = D-glyceraldehyde 3-phosphate + L-tryptophan + H2O</text>
        <dbReference type="Rhea" id="RHEA:10532"/>
        <dbReference type="ChEBI" id="CHEBI:15377"/>
        <dbReference type="ChEBI" id="CHEBI:33384"/>
        <dbReference type="ChEBI" id="CHEBI:57912"/>
        <dbReference type="ChEBI" id="CHEBI:58866"/>
        <dbReference type="ChEBI" id="CHEBI:59776"/>
        <dbReference type="EC" id="4.2.1.20"/>
    </reaction>
</comment>
<feature type="modified residue" description="N6-(pyridoxal phosphate)lysine" evidence="11">
    <location>
        <position position="124"/>
    </location>
</feature>
<dbReference type="PANTHER" id="PTHR48077:SF3">
    <property type="entry name" value="TRYPTOPHAN SYNTHASE"/>
    <property type="match status" value="1"/>
</dbReference>
<keyword evidence="5 11" id="KW-0028">Amino-acid biosynthesis</keyword>
<gene>
    <name evidence="13" type="primary">trpB1</name>
    <name evidence="11" type="synonym">trpB</name>
    <name evidence="13" type="ORF">GCM10007047_00070</name>
</gene>
<dbReference type="Gene3D" id="3.40.50.1100">
    <property type="match status" value="2"/>
</dbReference>
<evidence type="ECO:0000256" key="4">
    <source>
        <dbReference type="ARBA" id="ARBA00011270"/>
    </source>
</evidence>
<comment type="caution">
    <text evidence="13">The sequence shown here is derived from an EMBL/GenBank/DDBJ whole genome shotgun (WGS) entry which is preliminary data.</text>
</comment>
<evidence type="ECO:0000256" key="10">
    <source>
        <dbReference type="ARBA" id="ARBA00049047"/>
    </source>
</evidence>
<dbReference type="InterPro" id="IPR006654">
    <property type="entry name" value="Trp_synth_beta"/>
</dbReference>
<keyword evidence="8 11" id="KW-0057">Aromatic amino acid biosynthesis</keyword>
<evidence type="ECO:0000256" key="11">
    <source>
        <dbReference type="HAMAP-Rule" id="MF_00133"/>
    </source>
</evidence>
<dbReference type="PANTHER" id="PTHR48077">
    <property type="entry name" value="TRYPTOPHAN SYNTHASE-RELATED"/>
    <property type="match status" value="1"/>
</dbReference>
<dbReference type="CDD" id="cd06446">
    <property type="entry name" value="Trp-synth_B"/>
    <property type="match status" value="1"/>
</dbReference>
<dbReference type="FunFam" id="3.40.50.1100:FF:000004">
    <property type="entry name" value="Tryptophan synthase beta chain"/>
    <property type="match status" value="1"/>
</dbReference>
<sequence length="430" mass="47296">MSVVRSFLIAIRALGDFAEKMALTTPQQTATPIDRYSLPDAAGHFGQYGGMYVPETLMTPLFELTKAYEKAQADPKFREELAFMLKQYAGRPTELYFAERLTEHCGGAKIYLKREDGLHTGAHKINNCIGQAILAKRMGKKRIIAETGAGQHGVATAAVCAKFGFECVVYMGAVDMERQALNVFRMRLMGAEVRGVEAGQRTLKDAVNEAMRDWVTNCRDTHYILGSALGSHPYPMMVRDFHKVIGEEAKRQILEAEGRLPDEMIACVGGGSNCIGLFFEFLEDVDVRLVGVEAGGHGIEQGQHAARFEGGKVGVLQGSKTFILQNSDGQIELTHSVSAGLDYAAIGPEHAFYHDRKRIEYAYATDDDVMKAFQVLSRIEGIIPALESTHALAYALKRAPQMDKDQILVVNLSGRGDKDVQQAMKLLGVE</sequence>
<dbReference type="UniPathway" id="UPA00035">
    <property type="reaction ID" value="UER00044"/>
</dbReference>
<comment type="cofactor">
    <cofactor evidence="1 11">
        <name>pyridoxal 5'-phosphate</name>
        <dbReference type="ChEBI" id="CHEBI:597326"/>
    </cofactor>
</comment>
<proteinExistence type="inferred from homology"/>
<comment type="function">
    <text evidence="11">The beta subunit is responsible for the synthesis of L-tryptophan from indole and L-serine.</text>
</comment>
<comment type="similarity">
    <text evidence="3 11">Belongs to the TrpB family.</text>
</comment>
<dbReference type="HAMAP" id="MF_00133">
    <property type="entry name" value="Trp_synth_beta"/>
    <property type="match status" value="1"/>
</dbReference>